<dbReference type="Pfam" id="PF02518">
    <property type="entry name" value="HATPase_c"/>
    <property type="match status" value="1"/>
</dbReference>
<proteinExistence type="predicted"/>
<dbReference type="SMART" id="SM00388">
    <property type="entry name" value="HisKA"/>
    <property type="match status" value="1"/>
</dbReference>
<organism evidence="9 10">
    <name type="scientific">Richelia sinica FACHB-800</name>
    <dbReference type="NCBI Taxonomy" id="1357546"/>
    <lineage>
        <taxon>Bacteria</taxon>
        <taxon>Bacillati</taxon>
        <taxon>Cyanobacteriota</taxon>
        <taxon>Cyanophyceae</taxon>
        <taxon>Nostocales</taxon>
        <taxon>Nostocaceae</taxon>
        <taxon>Richelia</taxon>
    </lineage>
</organism>
<evidence type="ECO:0000256" key="1">
    <source>
        <dbReference type="ARBA" id="ARBA00000085"/>
    </source>
</evidence>
<evidence type="ECO:0000313" key="9">
    <source>
        <dbReference type="EMBL" id="QXE22497.1"/>
    </source>
</evidence>
<keyword evidence="10" id="KW-1185">Reference proteome</keyword>
<dbReference type="InterPro" id="IPR004358">
    <property type="entry name" value="Sig_transdc_His_kin-like_C"/>
</dbReference>
<name>A0A975Y3V3_9NOST</name>
<feature type="coiled-coil region" evidence="6">
    <location>
        <begin position="280"/>
        <end position="307"/>
    </location>
</feature>
<evidence type="ECO:0000313" key="10">
    <source>
        <dbReference type="Proteomes" id="UP000683511"/>
    </source>
</evidence>
<feature type="transmembrane region" description="Helical" evidence="7">
    <location>
        <begin position="185"/>
        <end position="207"/>
    </location>
</feature>
<dbReference type="SMART" id="SM00387">
    <property type="entry name" value="HATPase_c"/>
    <property type="match status" value="1"/>
</dbReference>
<keyword evidence="7" id="KW-1133">Transmembrane helix</keyword>
<dbReference type="Gene3D" id="3.30.565.10">
    <property type="entry name" value="Histidine kinase-like ATPase, C-terminal domain"/>
    <property type="match status" value="1"/>
</dbReference>
<keyword evidence="4 9" id="KW-0418">Kinase</keyword>
<evidence type="ECO:0000256" key="4">
    <source>
        <dbReference type="ARBA" id="ARBA00022777"/>
    </source>
</evidence>
<dbReference type="PROSITE" id="PS50109">
    <property type="entry name" value="HIS_KIN"/>
    <property type="match status" value="1"/>
</dbReference>
<evidence type="ECO:0000256" key="2">
    <source>
        <dbReference type="ARBA" id="ARBA00012438"/>
    </source>
</evidence>
<keyword evidence="6" id="KW-0175">Coiled coil</keyword>
<keyword evidence="4 9" id="KW-0808">Transferase</keyword>
<dbReference type="EMBL" id="CP021056">
    <property type="protein sequence ID" value="QXE22497.1"/>
    <property type="molecule type" value="Genomic_DNA"/>
</dbReference>
<reference evidence="9" key="1">
    <citation type="submission" date="2017-04" db="EMBL/GenBank/DDBJ databases">
        <title>Genome deletions in a multicellular cyanobacterial endosymbiont for morphological adaptation in marine diatoms.</title>
        <authorList>
            <person name="Wang Y."/>
            <person name="Gao H."/>
            <person name="Li R."/>
            <person name="Xu X."/>
        </authorList>
    </citation>
    <scope>NUCLEOTIDE SEQUENCE</scope>
    <source>
        <strain evidence="9">FACHB 800</strain>
    </source>
</reference>
<dbReference type="Pfam" id="PF00512">
    <property type="entry name" value="HisKA"/>
    <property type="match status" value="1"/>
</dbReference>
<dbReference type="SUPFAM" id="SSF47384">
    <property type="entry name" value="Homodimeric domain of signal transducing histidine kinase"/>
    <property type="match status" value="1"/>
</dbReference>
<gene>
    <name evidence="9" type="ORF">B6N60_01180</name>
</gene>
<feature type="transmembrane region" description="Helical" evidence="7">
    <location>
        <begin position="20"/>
        <end position="41"/>
    </location>
</feature>
<dbReference type="InterPro" id="IPR036890">
    <property type="entry name" value="HATPase_C_sf"/>
</dbReference>
<dbReference type="KEGG" id="rsin:B6N60_01180"/>
<dbReference type="PANTHER" id="PTHR43065">
    <property type="entry name" value="SENSOR HISTIDINE KINASE"/>
    <property type="match status" value="1"/>
</dbReference>
<keyword evidence="5" id="KW-0902">Two-component regulatory system</keyword>
<protein>
    <recommendedName>
        <fullName evidence="2">histidine kinase</fullName>
        <ecNumber evidence="2">2.7.13.3</ecNumber>
    </recommendedName>
</protein>
<evidence type="ECO:0000256" key="5">
    <source>
        <dbReference type="ARBA" id="ARBA00023012"/>
    </source>
</evidence>
<dbReference type="GO" id="GO:0000155">
    <property type="term" value="F:phosphorelay sensor kinase activity"/>
    <property type="evidence" value="ECO:0007669"/>
    <property type="project" value="InterPro"/>
</dbReference>
<dbReference type="InterPro" id="IPR036097">
    <property type="entry name" value="HisK_dim/P_sf"/>
</dbReference>
<dbReference type="SUPFAM" id="SSF55874">
    <property type="entry name" value="ATPase domain of HSP90 chaperone/DNA topoisomerase II/histidine kinase"/>
    <property type="match status" value="1"/>
</dbReference>
<evidence type="ECO:0000256" key="6">
    <source>
        <dbReference type="SAM" id="Coils"/>
    </source>
</evidence>
<keyword evidence="7" id="KW-0812">Transmembrane</keyword>
<dbReference type="PANTHER" id="PTHR43065:SF50">
    <property type="entry name" value="HISTIDINE KINASE"/>
    <property type="match status" value="1"/>
</dbReference>
<keyword evidence="7" id="KW-0472">Membrane</keyword>
<dbReference type="PRINTS" id="PR00344">
    <property type="entry name" value="BCTRLSENSOR"/>
</dbReference>
<sequence length="594" mass="66867">METLKGLSWFKKHSLSQQLLVNSGLSLLTVGLGTLLINYQLIQSDLEKQIRTRAQSITQSIEFATEGLLEVEQRHILRRVVQNYATLPTVVEIAIVNPDGQVLADSKGSKQELSYGVEYTELLSAINEAASTGIEVSREITFHQKSALVYILPFNSLLFGTSGRRGLAIAIIDLRQMKQEVGKTFLTSTITMLVGIVIILLLIWWLIRKQLLAPLDSLNQAVLLSKETATFSMPEKISAKEIQFLANTFQSAFTQLEAYEKLKAEIIQRLKVESVLRESEARERSKSEQLEKTLLELQRTQTQLVQNEKMSSLGQLVAGVAHEINNPVNFIYGNIQYLEGYIQDLIKLIHLYQNQHPNGNQAVDLLLEDIDLDYIENDLPKLLNSMKIGSQRIREIVLSLRTFSRMDEAEFKAVDIHEGMESTLLILQHRLKEQPNRPAIKVIKDYGQLPLLECYAGQLNQVFMNILANAIDAVEERRTKEPFEPTITIHTSLIDSDYVKIAIADNGVGIPEAVQKQIFNPFFTTKPIGKGTGMGMSISYQVITDRHGGELDCISTHGQGTEFVIKIPIRQSYTQGLNSAIKFQESDCRRITLV</sequence>
<dbReference type="InterPro" id="IPR003661">
    <property type="entry name" value="HisK_dim/P_dom"/>
</dbReference>
<keyword evidence="3" id="KW-0597">Phosphoprotein</keyword>
<dbReference type="AlphaFoldDB" id="A0A975Y3V3"/>
<comment type="catalytic activity">
    <reaction evidence="1">
        <text>ATP + protein L-histidine = ADP + protein N-phospho-L-histidine.</text>
        <dbReference type="EC" id="2.7.13.3"/>
    </reaction>
</comment>
<dbReference type="InterPro" id="IPR003594">
    <property type="entry name" value="HATPase_dom"/>
</dbReference>
<dbReference type="RefSeq" id="WP_242034137.1">
    <property type="nucleotide sequence ID" value="NZ_CP021056.1"/>
</dbReference>
<evidence type="ECO:0000256" key="3">
    <source>
        <dbReference type="ARBA" id="ARBA00022553"/>
    </source>
</evidence>
<dbReference type="EC" id="2.7.13.3" evidence="2"/>
<dbReference type="InterPro" id="IPR005467">
    <property type="entry name" value="His_kinase_dom"/>
</dbReference>
<accession>A0A975Y3V3</accession>
<dbReference type="Gene3D" id="1.10.287.130">
    <property type="match status" value="1"/>
</dbReference>
<evidence type="ECO:0000256" key="7">
    <source>
        <dbReference type="SAM" id="Phobius"/>
    </source>
</evidence>
<dbReference type="CDD" id="cd00082">
    <property type="entry name" value="HisKA"/>
    <property type="match status" value="1"/>
</dbReference>
<dbReference type="Proteomes" id="UP000683511">
    <property type="component" value="Chromosome"/>
</dbReference>
<evidence type="ECO:0000259" key="8">
    <source>
        <dbReference type="PROSITE" id="PS50109"/>
    </source>
</evidence>
<feature type="domain" description="Histidine kinase" evidence="8">
    <location>
        <begin position="319"/>
        <end position="571"/>
    </location>
</feature>